<dbReference type="InterPro" id="IPR019775">
    <property type="entry name" value="WD40_repeat_CS"/>
</dbReference>
<evidence type="ECO:0000313" key="9">
    <source>
        <dbReference type="Proteomes" id="UP000781932"/>
    </source>
</evidence>
<organism evidence="8 9">
    <name type="scientific">Colletotrichum karsti</name>
    <dbReference type="NCBI Taxonomy" id="1095194"/>
    <lineage>
        <taxon>Eukaryota</taxon>
        <taxon>Fungi</taxon>
        <taxon>Dikarya</taxon>
        <taxon>Ascomycota</taxon>
        <taxon>Pezizomycotina</taxon>
        <taxon>Sordariomycetes</taxon>
        <taxon>Hypocreomycetidae</taxon>
        <taxon>Glomerellales</taxon>
        <taxon>Glomerellaceae</taxon>
        <taxon>Colletotrichum</taxon>
        <taxon>Colletotrichum boninense species complex</taxon>
    </lineage>
</organism>
<dbReference type="SMART" id="SM00320">
    <property type="entry name" value="WD40"/>
    <property type="match status" value="7"/>
</dbReference>
<dbReference type="OrthoDB" id="1068471at2759"/>
<dbReference type="InterPro" id="IPR020472">
    <property type="entry name" value="WD40_PAC1"/>
</dbReference>
<comment type="caution">
    <text evidence="8">The sequence shown here is derived from an EMBL/GenBank/DDBJ whole genome shotgun (WGS) entry which is preliminary data.</text>
</comment>
<feature type="transmembrane region" description="Helical" evidence="7">
    <location>
        <begin position="470"/>
        <end position="489"/>
    </location>
</feature>
<keyword evidence="2" id="KW-0507">mRNA processing</keyword>
<dbReference type="InterPro" id="IPR036322">
    <property type="entry name" value="WD40_repeat_dom_sf"/>
</dbReference>
<sequence length="667" mass="73275">MSEKRPASDEPAGQMIVKRQNVGSSTGALARLNGSGSSALIQTAPRTSGLQAPVMELTGHSGEIFAAKFDPTGNFIASGSMDRSILLWRTYGDCENYGILNGHRGAILDLQWSRDSKIVYSASADTHLASWDLENGTRIRRYVGHEEIVNTVDISKRGEEMLVSGSDDGSIGLWDPRTKTAVDHIQTEFPITAIAMSEAGNEVYSGGIDNDIKVWDLRKKSVVYSMLGHQDTVTSLRVSPDSQSLLSFAMDSTVRTWDIRPFAPTDRHIRTFDGASVGLEKNLIRASWDSEGKKVAVGSGDGTATIWSSETGKLMYKLPGHKGTVNCVEFAPGKEPIVLSASSDRNMLLGELRGSNGPDSRPNSGQQHPNRAATDPLPEPHMTRAAGQQPASVAMPPPVAQSSRSETRGRTRRFTGPDPAEMHLAQMAQEGRRRRRRRQRDRQQGDDEGHPKRFLLCLPWVKSRRMRSQILRCFISGTFLALLLAVYLALSLTQNIRSSEFTVLLILIILFTTIFFCHGLIRLCMLVIRPRADEEARPPMPQLIAPGGYAVPREPIRVVLARDEEDQDEISEAAKAKPPAYGLWRESVRVDPNRIYWQRNPNAASGDGPSSSGHGNIGPRPPSYASEDGVSYVVDARPRSMAPGVTEVPLPPHSSEVGRMNERRAPF</sequence>
<dbReference type="PROSITE" id="PS00678">
    <property type="entry name" value="WD_REPEATS_1"/>
    <property type="match status" value="2"/>
</dbReference>
<keyword evidence="9" id="KW-1185">Reference proteome</keyword>
<reference evidence="8" key="1">
    <citation type="submission" date="2020-03" db="EMBL/GenBank/DDBJ databases">
        <authorList>
            <person name="He L."/>
        </authorList>
    </citation>
    <scope>NUCLEOTIDE SEQUENCE</scope>
    <source>
        <strain evidence="8">CkLH20</strain>
    </source>
</reference>
<feature type="repeat" description="WD" evidence="5">
    <location>
        <begin position="226"/>
        <end position="260"/>
    </location>
</feature>
<dbReference type="EMBL" id="JAATWM020000001">
    <property type="protein sequence ID" value="KAF9882422.1"/>
    <property type="molecule type" value="Genomic_DNA"/>
</dbReference>
<gene>
    <name evidence="8" type="ORF">CkaCkLH20_00458</name>
</gene>
<dbReference type="PANTHER" id="PTHR44006">
    <property type="entry name" value="U5 SMALL NUCLEAR RIBONUCLEOPROTEIN 40 KDA PROTEIN"/>
    <property type="match status" value="1"/>
</dbReference>
<keyword evidence="3" id="KW-0677">Repeat</keyword>
<evidence type="ECO:0000256" key="5">
    <source>
        <dbReference type="PROSITE-ProRule" id="PRU00221"/>
    </source>
</evidence>
<dbReference type="SUPFAM" id="SSF50978">
    <property type="entry name" value="WD40 repeat-like"/>
    <property type="match status" value="1"/>
</dbReference>
<name>A0A9P6LRC6_9PEZI</name>
<dbReference type="InterPro" id="IPR001680">
    <property type="entry name" value="WD40_rpt"/>
</dbReference>
<feature type="repeat" description="WD" evidence="5">
    <location>
        <begin position="57"/>
        <end position="88"/>
    </location>
</feature>
<dbReference type="InterPro" id="IPR052234">
    <property type="entry name" value="U5_snRNP_Component"/>
</dbReference>
<dbReference type="PROSITE" id="PS50082">
    <property type="entry name" value="WD_REPEATS_2"/>
    <property type="match status" value="6"/>
</dbReference>
<keyword evidence="7" id="KW-0812">Transmembrane</keyword>
<dbReference type="InterPro" id="IPR015943">
    <property type="entry name" value="WD40/YVTN_repeat-like_dom_sf"/>
</dbReference>
<keyword evidence="4" id="KW-0508">mRNA splicing</keyword>
<dbReference type="GeneID" id="62156252"/>
<dbReference type="Pfam" id="PF00400">
    <property type="entry name" value="WD40"/>
    <property type="match status" value="6"/>
</dbReference>
<evidence type="ECO:0000256" key="2">
    <source>
        <dbReference type="ARBA" id="ARBA00022664"/>
    </source>
</evidence>
<keyword evidence="7" id="KW-0472">Membrane</keyword>
<dbReference type="Proteomes" id="UP000781932">
    <property type="component" value="Unassembled WGS sequence"/>
</dbReference>
<feature type="repeat" description="WD" evidence="5">
    <location>
        <begin position="276"/>
        <end position="317"/>
    </location>
</feature>
<feature type="repeat" description="WD" evidence="5">
    <location>
        <begin position="191"/>
        <end position="225"/>
    </location>
</feature>
<dbReference type="AlphaFoldDB" id="A0A9P6LRC6"/>
<evidence type="ECO:0000313" key="8">
    <source>
        <dbReference type="EMBL" id="KAF9882422.1"/>
    </source>
</evidence>
<dbReference type="PRINTS" id="PR00320">
    <property type="entry name" value="GPROTEINBRPT"/>
</dbReference>
<feature type="region of interest" description="Disordered" evidence="6">
    <location>
        <begin position="598"/>
        <end position="667"/>
    </location>
</feature>
<protein>
    <submittedName>
        <fullName evidence="8">U5 snrnp complex</fullName>
    </submittedName>
</protein>
<feature type="repeat" description="WD" evidence="5">
    <location>
        <begin position="100"/>
        <end position="141"/>
    </location>
</feature>
<dbReference type="GO" id="GO:0008380">
    <property type="term" value="P:RNA splicing"/>
    <property type="evidence" value="ECO:0007669"/>
    <property type="project" value="UniProtKB-KW"/>
</dbReference>
<dbReference type="GO" id="GO:0003723">
    <property type="term" value="F:RNA binding"/>
    <property type="evidence" value="ECO:0007669"/>
    <property type="project" value="TreeGrafter"/>
</dbReference>
<evidence type="ECO:0000256" key="7">
    <source>
        <dbReference type="SAM" id="Phobius"/>
    </source>
</evidence>
<reference evidence="8" key="2">
    <citation type="submission" date="2020-11" db="EMBL/GenBank/DDBJ databases">
        <title>Whole genome sequencing of Colletotrichum sp.</title>
        <authorList>
            <person name="Li H."/>
        </authorList>
    </citation>
    <scope>NUCLEOTIDE SEQUENCE</scope>
    <source>
        <strain evidence="8">CkLH20</strain>
    </source>
</reference>
<keyword evidence="7" id="KW-1133">Transmembrane helix</keyword>
<evidence type="ECO:0000256" key="3">
    <source>
        <dbReference type="ARBA" id="ARBA00022737"/>
    </source>
</evidence>
<dbReference type="RefSeq" id="XP_038751883.1">
    <property type="nucleotide sequence ID" value="XM_038883178.1"/>
</dbReference>
<proteinExistence type="predicted"/>
<dbReference type="PANTHER" id="PTHR44006:SF1">
    <property type="entry name" value="U5 SMALL NUCLEAR RIBONUCLEOPROTEIN 40 KDA PROTEIN"/>
    <property type="match status" value="1"/>
</dbReference>
<accession>A0A9P6LRC6</accession>
<evidence type="ECO:0000256" key="4">
    <source>
        <dbReference type="ARBA" id="ARBA00023187"/>
    </source>
</evidence>
<evidence type="ECO:0000256" key="1">
    <source>
        <dbReference type="ARBA" id="ARBA00022574"/>
    </source>
</evidence>
<dbReference type="CDD" id="cd00200">
    <property type="entry name" value="WD40"/>
    <property type="match status" value="1"/>
</dbReference>
<feature type="compositionally biased region" description="Polar residues" evidence="6">
    <location>
        <begin position="599"/>
        <end position="614"/>
    </location>
</feature>
<dbReference type="GO" id="GO:0071013">
    <property type="term" value="C:catalytic step 2 spliceosome"/>
    <property type="evidence" value="ECO:0007669"/>
    <property type="project" value="TreeGrafter"/>
</dbReference>
<feature type="region of interest" description="Disordered" evidence="6">
    <location>
        <begin position="349"/>
        <end position="449"/>
    </location>
</feature>
<dbReference type="Gene3D" id="2.130.10.10">
    <property type="entry name" value="YVTN repeat-like/Quinoprotein amine dehydrogenase"/>
    <property type="match status" value="1"/>
</dbReference>
<dbReference type="GO" id="GO:0006397">
    <property type="term" value="P:mRNA processing"/>
    <property type="evidence" value="ECO:0007669"/>
    <property type="project" value="UniProtKB-KW"/>
</dbReference>
<feature type="repeat" description="WD" evidence="5">
    <location>
        <begin position="142"/>
        <end position="184"/>
    </location>
</feature>
<evidence type="ECO:0000256" key="6">
    <source>
        <dbReference type="SAM" id="MobiDB-lite"/>
    </source>
</evidence>
<feature type="compositionally biased region" description="Polar residues" evidence="6">
    <location>
        <begin position="357"/>
        <end position="369"/>
    </location>
</feature>
<keyword evidence="1 5" id="KW-0853">WD repeat</keyword>
<dbReference type="PROSITE" id="PS50294">
    <property type="entry name" value="WD_REPEATS_REGION"/>
    <property type="match status" value="4"/>
</dbReference>
<feature type="transmembrane region" description="Helical" evidence="7">
    <location>
        <begin position="501"/>
        <end position="521"/>
    </location>
</feature>